<name>A0ABS5H5U5_9BURK</name>
<comment type="similarity">
    <text evidence="1 2">Belongs to the phD/YefM antitoxin family.</text>
</comment>
<reference evidence="3 4" key="1">
    <citation type="submission" date="2021-04" db="EMBL/GenBank/DDBJ databases">
        <title>novel species isolated from subtropical streams in China.</title>
        <authorList>
            <person name="Lu H."/>
        </authorList>
    </citation>
    <scope>NUCLEOTIDE SEQUENCE [LARGE SCALE GENOMIC DNA]</scope>
    <source>
        <strain evidence="3 4">FT147W</strain>
    </source>
</reference>
<dbReference type="Gene3D" id="3.40.1620.10">
    <property type="entry name" value="YefM-like domain"/>
    <property type="match status" value="1"/>
</dbReference>
<keyword evidence="4" id="KW-1185">Reference proteome</keyword>
<protein>
    <recommendedName>
        <fullName evidence="2">Antitoxin</fullName>
    </recommendedName>
</protein>
<organism evidence="3 4">
    <name type="scientific">Undibacterium rivi</name>
    <dbReference type="NCBI Taxonomy" id="2828729"/>
    <lineage>
        <taxon>Bacteria</taxon>
        <taxon>Pseudomonadati</taxon>
        <taxon>Pseudomonadota</taxon>
        <taxon>Betaproteobacteria</taxon>
        <taxon>Burkholderiales</taxon>
        <taxon>Oxalobacteraceae</taxon>
        <taxon>Undibacterium</taxon>
    </lineage>
</organism>
<dbReference type="SUPFAM" id="SSF143120">
    <property type="entry name" value="YefM-like"/>
    <property type="match status" value="1"/>
</dbReference>
<sequence length="102" mass="11417">MSIAAAFNTFSARDAKMRFGELLDAALGRPVGITKHDRLTAYVVSKHDFEAMLANIEELKDQLWLAKADLARKEGFVGAERINEILSDFRDNDTNDEISNNT</sequence>
<comment type="caution">
    <text evidence="3">The sequence shown here is derived from an EMBL/GenBank/DDBJ whole genome shotgun (WGS) entry which is preliminary data.</text>
</comment>
<dbReference type="InterPro" id="IPR036165">
    <property type="entry name" value="YefM-like_sf"/>
</dbReference>
<comment type="function">
    <text evidence="2">Antitoxin component of a type II toxin-antitoxin (TA) system.</text>
</comment>
<dbReference type="RefSeq" id="WP_212679824.1">
    <property type="nucleotide sequence ID" value="NZ_JAGSPK010000005.1"/>
</dbReference>
<evidence type="ECO:0000313" key="4">
    <source>
        <dbReference type="Proteomes" id="UP000682982"/>
    </source>
</evidence>
<dbReference type="Proteomes" id="UP000682982">
    <property type="component" value="Unassembled WGS sequence"/>
</dbReference>
<dbReference type="Pfam" id="PF02604">
    <property type="entry name" value="PhdYeFM_antitox"/>
    <property type="match status" value="1"/>
</dbReference>
<dbReference type="InterPro" id="IPR006442">
    <property type="entry name" value="Antitoxin_Phd/YefM"/>
</dbReference>
<evidence type="ECO:0000256" key="1">
    <source>
        <dbReference type="ARBA" id="ARBA00009981"/>
    </source>
</evidence>
<dbReference type="NCBIfam" id="TIGR01552">
    <property type="entry name" value="phd_fam"/>
    <property type="match status" value="1"/>
</dbReference>
<accession>A0ABS5H5U5</accession>
<evidence type="ECO:0000256" key="2">
    <source>
        <dbReference type="RuleBase" id="RU362080"/>
    </source>
</evidence>
<proteinExistence type="inferred from homology"/>
<dbReference type="EMBL" id="JAGSPK010000005">
    <property type="protein sequence ID" value="MBR7793900.1"/>
    <property type="molecule type" value="Genomic_DNA"/>
</dbReference>
<gene>
    <name evidence="3" type="ORF">KDM87_15000</name>
</gene>
<evidence type="ECO:0000313" key="3">
    <source>
        <dbReference type="EMBL" id="MBR7793900.1"/>
    </source>
</evidence>